<dbReference type="CDD" id="cd00590">
    <property type="entry name" value="RRM_SF"/>
    <property type="match status" value="1"/>
</dbReference>
<dbReference type="OrthoDB" id="4092478at2759"/>
<feature type="region of interest" description="Disordered" evidence="3">
    <location>
        <begin position="360"/>
        <end position="399"/>
    </location>
</feature>
<name>A0A371C8T8_YARLL</name>
<reference evidence="4 5" key="1">
    <citation type="submission" date="2018-07" db="EMBL/GenBank/DDBJ databases">
        <title>Draft Genome Assemblies for Five Robust Yarrowia lipolytica Strains Exhibiting High Lipid Production and Pentose Sugar Utilization and Sugar Alcohol Secretion from Undetoxified Lignocellulosic Biomass Hydrolysates.</title>
        <authorList>
            <consortium name="DOE Joint Genome Institute"/>
            <person name="Walker C."/>
            <person name="Ryu S."/>
            <person name="Na H."/>
            <person name="Zane M."/>
            <person name="LaButti K."/>
            <person name="Lipzen A."/>
            <person name="Haridas S."/>
            <person name="Barry K."/>
            <person name="Grigoriev I.V."/>
            <person name="Quarterman J."/>
            <person name="Slininger P."/>
            <person name="Dien B."/>
            <person name="Trinh C.T."/>
        </authorList>
    </citation>
    <scope>NUCLEOTIDE SEQUENCE [LARGE SCALE GENOMIC DNA]</scope>
    <source>
        <strain evidence="4 5">YB392</strain>
    </source>
</reference>
<evidence type="ECO:0000313" key="5">
    <source>
        <dbReference type="Proteomes" id="UP000256601"/>
    </source>
</evidence>
<proteinExistence type="predicted"/>
<dbReference type="EMBL" id="KZ857332">
    <property type="protein sequence ID" value="RDW26718.1"/>
    <property type="molecule type" value="Genomic_DNA"/>
</dbReference>
<dbReference type="GO" id="GO:0005634">
    <property type="term" value="C:nucleus"/>
    <property type="evidence" value="ECO:0007669"/>
    <property type="project" value="TreeGrafter"/>
</dbReference>
<dbReference type="InterPro" id="IPR050374">
    <property type="entry name" value="RRT5_SRSF_SR"/>
</dbReference>
<organism evidence="4 5">
    <name type="scientific">Yarrowia lipolytica</name>
    <name type="common">Candida lipolytica</name>
    <dbReference type="NCBI Taxonomy" id="4952"/>
    <lineage>
        <taxon>Eukaryota</taxon>
        <taxon>Fungi</taxon>
        <taxon>Dikarya</taxon>
        <taxon>Ascomycota</taxon>
        <taxon>Saccharomycotina</taxon>
        <taxon>Dipodascomycetes</taxon>
        <taxon>Dipodascales</taxon>
        <taxon>Dipodascales incertae sedis</taxon>
        <taxon>Yarrowia</taxon>
    </lineage>
</organism>
<sequence>MSQSPPASASKSPPASSPPHSEADLLPPNAFSLHNLPQNATWRGVKDVINDVFPCWCMVRIVVPGIANVEVKTAQVAVELAAKLQGHDMDGFVLATQPPLSPPQAMMLQHQAMMHHQMQMGMHHPMAVPGVHYNQYAAYPQSPQPYPGAPPQYMGYMPQYVPFYPGSPPMTDTYLASSNVPDNTASQTASPSANSVASSGASSLTNSPMPYYVAPVAPDWTQTSPVYSMPMSPGFMQYGHVPRMRRFGGYGGYGGYNGSYGGGYKPRVMNFSDTPIDKQRLFVGNIPFATTWYELKAYLGSCGPVSHVEIQTNDVGDSLGFALVTFQDEETASKAIELFDGKMFEGRALKVHYDRVPPRKTYHQHQNNHHNNHSSNNHNHNSGSNHGGAPASGSLGSSPAPAVAANGYNRYKGFKPFVPGDAGSQA</sequence>
<dbReference type="InterPro" id="IPR035979">
    <property type="entry name" value="RBD_domain_sf"/>
</dbReference>
<evidence type="ECO:0000256" key="2">
    <source>
        <dbReference type="PROSITE-ProRule" id="PRU00176"/>
    </source>
</evidence>
<feature type="region of interest" description="Disordered" evidence="3">
    <location>
        <begin position="174"/>
        <end position="201"/>
    </location>
</feature>
<dbReference type="PANTHER" id="PTHR23003:SF3">
    <property type="entry name" value="FI21236P1-RELATED"/>
    <property type="match status" value="1"/>
</dbReference>
<keyword evidence="1 2" id="KW-0694">RNA-binding</keyword>
<feature type="compositionally biased region" description="Basic residues" evidence="3">
    <location>
        <begin position="360"/>
        <end position="372"/>
    </location>
</feature>
<feature type="compositionally biased region" description="Low complexity" evidence="3">
    <location>
        <begin position="189"/>
        <end position="201"/>
    </location>
</feature>
<dbReference type="GO" id="GO:1990904">
    <property type="term" value="C:ribonucleoprotein complex"/>
    <property type="evidence" value="ECO:0007669"/>
    <property type="project" value="TreeGrafter"/>
</dbReference>
<dbReference type="GO" id="GO:0005737">
    <property type="term" value="C:cytoplasm"/>
    <property type="evidence" value="ECO:0007669"/>
    <property type="project" value="TreeGrafter"/>
</dbReference>
<dbReference type="SUPFAM" id="SSF54928">
    <property type="entry name" value="RNA-binding domain, RBD"/>
    <property type="match status" value="1"/>
</dbReference>
<dbReference type="Gene3D" id="3.30.70.330">
    <property type="match status" value="1"/>
</dbReference>
<dbReference type="InterPro" id="IPR000504">
    <property type="entry name" value="RRM_dom"/>
</dbReference>
<dbReference type="AlphaFoldDB" id="A0A371C8T8"/>
<evidence type="ECO:0000256" key="3">
    <source>
        <dbReference type="SAM" id="MobiDB-lite"/>
    </source>
</evidence>
<dbReference type="Pfam" id="PF00076">
    <property type="entry name" value="RRM_1"/>
    <property type="match status" value="1"/>
</dbReference>
<dbReference type="PROSITE" id="PS50102">
    <property type="entry name" value="RRM"/>
    <property type="match status" value="1"/>
</dbReference>
<dbReference type="VEuPathDB" id="FungiDB:YALI0_F08943g"/>
<feature type="compositionally biased region" description="Low complexity" evidence="3">
    <location>
        <begin position="1"/>
        <end position="14"/>
    </location>
</feature>
<feature type="compositionally biased region" description="Low complexity" evidence="3">
    <location>
        <begin position="373"/>
        <end position="399"/>
    </location>
</feature>
<feature type="compositionally biased region" description="Polar residues" evidence="3">
    <location>
        <begin position="174"/>
        <end position="188"/>
    </location>
</feature>
<evidence type="ECO:0000256" key="1">
    <source>
        <dbReference type="ARBA" id="ARBA00022884"/>
    </source>
</evidence>
<dbReference type="PANTHER" id="PTHR23003">
    <property type="entry name" value="RNA RECOGNITION MOTIF RRM DOMAIN CONTAINING PROTEIN"/>
    <property type="match status" value="1"/>
</dbReference>
<accession>A0A371C8T8</accession>
<dbReference type="InterPro" id="IPR012677">
    <property type="entry name" value="Nucleotide-bd_a/b_plait_sf"/>
</dbReference>
<dbReference type="GO" id="GO:0003729">
    <property type="term" value="F:mRNA binding"/>
    <property type="evidence" value="ECO:0007669"/>
    <property type="project" value="TreeGrafter"/>
</dbReference>
<evidence type="ECO:0000313" key="4">
    <source>
        <dbReference type="EMBL" id="RDW26718.1"/>
    </source>
</evidence>
<gene>
    <name evidence="4" type="ORF">B0I71DRAFT_29074</name>
</gene>
<dbReference type="SMART" id="SM00360">
    <property type="entry name" value="RRM"/>
    <property type="match status" value="1"/>
</dbReference>
<dbReference type="Proteomes" id="UP000256601">
    <property type="component" value="Unassembled WGS sequence"/>
</dbReference>
<dbReference type="VEuPathDB" id="FungiDB:YALI1_F12504g"/>
<feature type="region of interest" description="Disordered" evidence="3">
    <location>
        <begin position="1"/>
        <end position="29"/>
    </location>
</feature>
<protein>
    <submittedName>
        <fullName evidence="4">Uncharacterized protein</fullName>
    </submittedName>
</protein>